<dbReference type="PANTHER" id="PTHR33365:SF4">
    <property type="entry name" value="CYCLOCHLOROTINE BIOSYNTHESIS PROTEIN O"/>
    <property type="match status" value="1"/>
</dbReference>
<keyword evidence="3" id="KW-0472">Membrane</keyword>
<evidence type="ECO:0000313" key="5">
    <source>
        <dbReference type="Proteomes" id="UP000838763"/>
    </source>
</evidence>
<accession>A0A9P1GWK1</accession>
<evidence type="ECO:0000313" key="4">
    <source>
        <dbReference type="EMBL" id="CAI4212032.1"/>
    </source>
</evidence>
<reference evidence="4" key="1">
    <citation type="submission" date="2022-11" db="EMBL/GenBank/DDBJ databases">
        <authorList>
            <person name="Scott C."/>
            <person name="Bruce N."/>
        </authorList>
    </citation>
    <scope>NUCLEOTIDE SEQUENCE</scope>
</reference>
<feature type="transmembrane region" description="Helical" evidence="3">
    <location>
        <begin position="49"/>
        <end position="72"/>
    </location>
</feature>
<evidence type="ECO:0000256" key="2">
    <source>
        <dbReference type="ARBA" id="ARBA00035112"/>
    </source>
</evidence>
<dbReference type="PANTHER" id="PTHR33365">
    <property type="entry name" value="YALI0B05434P"/>
    <property type="match status" value="1"/>
</dbReference>
<dbReference type="OrthoDB" id="3687641at2759"/>
<sequence>MAQVYTSVPLDEEHQSILPSSEKSHLSGLRLRYNTETARQKVSRFIKQWVWVIHAALLGTSLLFFLLAYYVARAQLNATSFTREFSAWSPALQEVEYESIDFDLPPMMDNPSIYVGKGPEVDAAWEAVTGDVGDSIISQEDGLRLGLAPDSLVIEDPATGERGFRVGIEVFHQLHCLNLLRQATFKDHYSHTGGDVDTDADDLRGHVDHCIEALRMTLMCQSDIGVFSFRHFEGVDGYWPDYATTHTCRNFEKIRGWAMSKAVVWTDEN</sequence>
<keyword evidence="3" id="KW-0812">Transmembrane</keyword>
<gene>
    <name evidence="4" type="ORF">PPNO1_LOCUS1801</name>
</gene>
<dbReference type="InterPro" id="IPR021765">
    <property type="entry name" value="UstYa-like"/>
</dbReference>
<name>A0A9P1GWK1_9PEZI</name>
<dbReference type="EMBL" id="CALLCH030000003">
    <property type="protein sequence ID" value="CAI4212032.1"/>
    <property type="molecule type" value="Genomic_DNA"/>
</dbReference>
<comment type="caution">
    <text evidence="4">The sequence shown here is derived from an EMBL/GenBank/DDBJ whole genome shotgun (WGS) entry which is preliminary data.</text>
</comment>
<dbReference type="Proteomes" id="UP000838763">
    <property type="component" value="Unassembled WGS sequence"/>
</dbReference>
<dbReference type="GO" id="GO:0043386">
    <property type="term" value="P:mycotoxin biosynthetic process"/>
    <property type="evidence" value="ECO:0007669"/>
    <property type="project" value="InterPro"/>
</dbReference>
<dbReference type="Pfam" id="PF11807">
    <property type="entry name" value="UstYa"/>
    <property type="match status" value="1"/>
</dbReference>
<organism evidence="4 5">
    <name type="scientific">Parascedosporium putredinis</name>
    <dbReference type="NCBI Taxonomy" id="1442378"/>
    <lineage>
        <taxon>Eukaryota</taxon>
        <taxon>Fungi</taxon>
        <taxon>Dikarya</taxon>
        <taxon>Ascomycota</taxon>
        <taxon>Pezizomycotina</taxon>
        <taxon>Sordariomycetes</taxon>
        <taxon>Hypocreomycetidae</taxon>
        <taxon>Microascales</taxon>
        <taxon>Microascaceae</taxon>
        <taxon>Parascedosporium</taxon>
    </lineage>
</organism>
<comment type="similarity">
    <text evidence="2">Belongs to the ustYa family.</text>
</comment>
<comment type="pathway">
    <text evidence="1">Mycotoxin biosynthesis.</text>
</comment>
<evidence type="ECO:0008006" key="6">
    <source>
        <dbReference type="Google" id="ProtNLM"/>
    </source>
</evidence>
<evidence type="ECO:0000256" key="1">
    <source>
        <dbReference type="ARBA" id="ARBA00004685"/>
    </source>
</evidence>
<proteinExistence type="inferred from homology"/>
<protein>
    <recommendedName>
        <fullName evidence="6">Cyclochlorotine biosynthesis protein O</fullName>
    </recommendedName>
</protein>
<evidence type="ECO:0000256" key="3">
    <source>
        <dbReference type="SAM" id="Phobius"/>
    </source>
</evidence>
<dbReference type="AlphaFoldDB" id="A0A9P1GWK1"/>
<keyword evidence="3" id="KW-1133">Transmembrane helix</keyword>
<keyword evidence="5" id="KW-1185">Reference proteome</keyword>